<dbReference type="InterPro" id="IPR046348">
    <property type="entry name" value="SIS_dom_sf"/>
</dbReference>
<dbReference type="InterPro" id="IPR009057">
    <property type="entry name" value="Homeodomain-like_sf"/>
</dbReference>
<dbReference type="Gene3D" id="3.40.50.10490">
    <property type="entry name" value="Glucose-6-phosphate isomerase like protein, domain 1"/>
    <property type="match status" value="1"/>
</dbReference>
<evidence type="ECO:0000256" key="2">
    <source>
        <dbReference type="ARBA" id="ARBA00023125"/>
    </source>
</evidence>
<dbReference type="EMBL" id="JARZFX010000002">
    <property type="protein sequence ID" value="MEC5423349.1"/>
    <property type="molecule type" value="Genomic_DNA"/>
</dbReference>
<evidence type="ECO:0000256" key="3">
    <source>
        <dbReference type="ARBA" id="ARBA00023163"/>
    </source>
</evidence>
<gene>
    <name evidence="5" type="ORF">QGM71_07535</name>
</gene>
<dbReference type="PANTHER" id="PTHR30514">
    <property type="entry name" value="GLUCOKINASE"/>
    <property type="match status" value="1"/>
</dbReference>
<proteinExistence type="predicted"/>
<dbReference type="CDD" id="cd05013">
    <property type="entry name" value="SIS_RpiR"/>
    <property type="match status" value="1"/>
</dbReference>
<dbReference type="Proteomes" id="UP001335737">
    <property type="component" value="Unassembled WGS sequence"/>
</dbReference>
<organism evidence="5 6">
    <name type="scientific">Virgibacillus tibetensis</name>
    <dbReference type="NCBI Taxonomy" id="3042313"/>
    <lineage>
        <taxon>Bacteria</taxon>
        <taxon>Bacillati</taxon>
        <taxon>Bacillota</taxon>
        <taxon>Bacilli</taxon>
        <taxon>Bacillales</taxon>
        <taxon>Bacillaceae</taxon>
        <taxon>Virgibacillus</taxon>
    </lineage>
</organism>
<dbReference type="InterPro" id="IPR001347">
    <property type="entry name" value="SIS_dom"/>
</dbReference>
<evidence type="ECO:0000259" key="4">
    <source>
        <dbReference type="PROSITE" id="PS51071"/>
    </source>
</evidence>
<protein>
    <submittedName>
        <fullName evidence="5">MurR/RpiR family transcriptional regulator</fullName>
    </submittedName>
</protein>
<dbReference type="PROSITE" id="PS51071">
    <property type="entry name" value="HTH_RPIR"/>
    <property type="match status" value="1"/>
</dbReference>
<dbReference type="RefSeq" id="WP_327606904.1">
    <property type="nucleotide sequence ID" value="NZ_JARZFX010000002.1"/>
</dbReference>
<dbReference type="Pfam" id="PF01418">
    <property type="entry name" value="HTH_6"/>
    <property type="match status" value="1"/>
</dbReference>
<dbReference type="Gene3D" id="1.10.10.10">
    <property type="entry name" value="Winged helix-like DNA-binding domain superfamily/Winged helix DNA-binding domain"/>
    <property type="match status" value="1"/>
</dbReference>
<dbReference type="InterPro" id="IPR047640">
    <property type="entry name" value="RpiR-like"/>
</dbReference>
<name>A0ABU6KFZ3_9BACI</name>
<dbReference type="InterPro" id="IPR036388">
    <property type="entry name" value="WH-like_DNA-bd_sf"/>
</dbReference>
<accession>A0ABU6KFZ3</accession>
<sequence length="281" mass="32420">MIPNYITKTEQSFSHLTKGLKKVAKYLINDPIIFAIHPAKKIGSIIGVSETMVIRFCNSIDYNGFSELQDDVRKHMLSLKETSNYKTIDDVSNKFVENIEDDTHLLESNLQNIDVTTFQSIVDSIISSEKVVIAGYYQSFSFAYWLFFNLNYILENAYLYRPEVDGRLLDTMPKKSCLIVFSFYRYSLDSIKIAEETKKRGIKVIAITDSRVSPIVEFADSTVQLNLINESILKKGPITLSIINSILHEVVRQLDKTGIKPTTYKYFINDRMNYDEDDQYY</sequence>
<reference evidence="5 6" key="1">
    <citation type="journal article" date="2024" name="Int. J. Syst. Evol. Microbiol.">
        <title>Virgibacillus tibetensis sp. nov., isolated from salt lake on the Tibetan Plateau of China.</title>
        <authorList>
            <person name="Phurbu D."/>
            <person name="Liu Z.-X."/>
            <person name="Wang R."/>
            <person name="Zheng Y.-Y."/>
            <person name="Liu H.-C."/>
            <person name="Zhou Y.-G."/>
            <person name="Yu Y.-J."/>
            <person name="Li A.-H."/>
        </authorList>
    </citation>
    <scope>NUCLEOTIDE SEQUENCE [LARGE SCALE GENOMIC DNA]</scope>
    <source>
        <strain evidence="5 6">C22-A2</strain>
    </source>
</reference>
<evidence type="ECO:0000313" key="6">
    <source>
        <dbReference type="Proteomes" id="UP001335737"/>
    </source>
</evidence>
<evidence type="ECO:0000313" key="5">
    <source>
        <dbReference type="EMBL" id="MEC5423349.1"/>
    </source>
</evidence>
<dbReference type="Pfam" id="PF01380">
    <property type="entry name" value="SIS"/>
    <property type="match status" value="1"/>
</dbReference>
<dbReference type="InterPro" id="IPR035472">
    <property type="entry name" value="RpiR-like_SIS"/>
</dbReference>
<evidence type="ECO:0000256" key="1">
    <source>
        <dbReference type="ARBA" id="ARBA00023015"/>
    </source>
</evidence>
<dbReference type="SUPFAM" id="SSF53697">
    <property type="entry name" value="SIS domain"/>
    <property type="match status" value="1"/>
</dbReference>
<keyword evidence="2" id="KW-0238">DNA-binding</keyword>
<feature type="domain" description="HTH rpiR-type" evidence="4">
    <location>
        <begin position="3"/>
        <end position="79"/>
    </location>
</feature>
<keyword evidence="1" id="KW-0805">Transcription regulation</keyword>
<keyword evidence="3" id="KW-0804">Transcription</keyword>
<dbReference type="InterPro" id="IPR000281">
    <property type="entry name" value="HTH_RpiR"/>
</dbReference>
<dbReference type="SUPFAM" id="SSF46689">
    <property type="entry name" value="Homeodomain-like"/>
    <property type="match status" value="1"/>
</dbReference>
<comment type="caution">
    <text evidence="5">The sequence shown here is derived from an EMBL/GenBank/DDBJ whole genome shotgun (WGS) entry which is preliminary data.</text>
</comment>
<dbReference type="PANTHER" id="PTHR30514:SF18">
    <property type="entry name" value="RPIR-FAMILY TRANSCRIPTIONAL REGULATOR"/>
    <property type="match status" value="1"/>
</dbReference>
<keyword evidence="6" id="KW-1185">Reference proteome</keyword>